<comment type="subcellular location">
    <subcellularLocation>
        <location evidence="1">Membrane</location>
        <topology evidence="1">Multi-pass membrane protein</topology>
    </subcellularLocation>
</comment>
<dbReference type="NCBIfam" id="TIGR00932">
    <property type="entry name" value="2a37"/>
    <property type="match status" value="1"/>
</dbReference>
<name>A0A1R1BKI4_PAEAM</name>
<keyword evidence="8" id="KW-0406">Ion transport</keyword>
<feature type="transmembrane region" description="Helical" evidence="11">
    <location>
        <begin position="52"/>
        <end position="71"/>
    </location>
</feature>
<comment type="caution">
    <text evidence="13">The sequence shown here is derived from an EMBL/GenBank/DDBJ whole genome shotgun (WGS) entry which is preliminary data.</text>
</comment>
<feature type="transmembrane region" description="Helical" evidence="11">
    <location>
        <begin position="144"/>
        <end position="168"/>
    </location>
</feature>
<dbReference type="InterPro" id="IPR006153">
    <property type="entry name" value="Cation/H_exchanger_TM"/>
</dbReference>
<feature type="transmembrane region" description="Helical" evidence="11">
    <location>
        <begin position="235"/>
        <end position="253"/>
    </location>
</feature>
<evidence type="ECO:0000256" key="1">
    <source>
        <dbReference type="ARBA" id="ARBA00004141"/>
    </source>
</evidence>
<keyword evidence="4" id="KW-0050">Antiport</keyword>
<evidence type="ECO:0000256" key="9">
    <source>
        <dbReference type="ARBA" id="ARBA00023136"/>
    </source>
</evidence>
<reference evidence="13 14" key="1">
    <citation type="submission" date="2016-11" db="EMBL/GenBank/DDBJ databases">
        <title>Paenibacillus species isolates.</title>
        <authorList>
            <person name="Beno S.M."/>
        </authorList>
    </citation>
    <scope>NUCLEOTIDE SEQUENCE [LARGE SCALE GENOMIC DNA]</scope>
    <source>
        <strain evidence="13 14">FSL H8-0246</strain>
    </source>
</reference>
<dbReference type="GO" id="GO:0016020">
    <property type="term" value="C:membrane"/>
    <property type="evidence" value="ECO:0007669"/>
    <property type="project" value="UniProtKB-SubCell"/>
</dbReference>
<feature type="transmembrane region" description="Helical" evidence="11">
    <location>
        <begin position="289"/>
        <end position="307"/>
    </location>
</feature>
<evidence type="ECO:0000256" key="4">
    <source>
        <dbReference type="ARBA" id="ARBA00022449"/>
    </source>
</evidence>
<dbReference type="GO" id="GO:0008324">
    <property type="term" value="F:monoatomic cation transmembrane transporter activity"/>
    <property type="evidence" value="ECO:0007669"/>
    <property type="project" value="InterPro"/>
</dbReference>
<evidence type="ECO:0000259" key="12">
    <source>
        <dbReference type="Pfam" id="PF00999"/>
    </source>
</evidence>
<organism evidence="13 14">
    <name type="scientific">Paenibacillus amylolyticus</name>
    <dbReference type="NCBI Taxonomy" id="1451"/>
    <lineage>
        <taxon>Bacteria</taxon>
        <taxon>Bacillati</taxon>
        <taxon>Bacillota</taxon>
        <taxon>Bacilli</taxon>
        <taxon>Bacillales</taxon>
        <taxon>Paenibacillaceae</taxon>
        <taxon>Paenibacillus</taxon>
    </lineage>
</organism>
<evidence type="ECO:0000256" key="5">
    <source>
        <dbReference type="ARBA" id="ARBA00022692"/>
    </source>
</evidence>
<dbReference type="Pfam" id="PF00999">
    <property type="entry name" value="Na_H_Exchanger"/>
    <property type="match status" value="1"/>
</dbReference>
<evidence type="ECO:0000256" key="8">
    <source>
        <dbReference type="ARBA" id="ARBA00023065"/>
    </source>
</evidence>
<keyword evidence="10" id="KW-0739">Sodium transport</keyword>
<dbReference type="Gene3D" id="1.20.1530.20">
    <property type="match status" value="1"/>
</dbReference>
<evidence type="ECO:0000256" key="6">
    <source>
        <dbReference type="ARBA" id="ARBA00022989"/>
    </source>
</evidence>
<dbReference type="GO" id="GO:0006814">
    <property type="term" value="P:sodium ion transport"/>
    <property type="evidence" value="ECO:0007669"/>
    <property type="project" value="UniProtKB-KW"/>
</dbReference>
<dbReference type="InterPro" id="IPR038770">
    <property type="entry name" value="Na+/solute_symporter_sf"/>
</dbReference>
<dbReference type="Proteomes" id="UP000187134">
    <property type="component" value="Unassembled WGS sequence"/>
</dbReference>
<keyword evidence="9 11" id="KW-0472">Membrane</keyword>
<dbReference type="PANTHER" id="PTHR43562">
    <property type="entry name" value="NAPA-TYPE SODIUM/HYDROGEN ANTIPORTER"/>
    <property type="match status" value="1"/>
</dbReference>
<protein>
    <submittedName>
        <fullName evidence="13">Sodium:proton antiporter</fullName>
    </submittedName>
</protein>
<dbReference type="OrthoDB" id="9793589at2"/>
<keyword evidence="5 11" id="KW-0812">Transmembrane</keyword>
<proteinExistence type="inferred from homology"/>
<feature type="transmembrane region" description="Helical" evidence="11">
    <location>
        <begin position="353"/>
        <end position="374"/>
    </location>
</feature>
<evidence type="ECO:0000256" key="10">
    <source>
        <dbReference type="ARBA" id="ARBA00023201"/>
    </source>
</evidence>
<dbReference type="PANTHER" id="PTHR43562:SF3">
    <property type="entry name" value="SODIUM ION_PROTON EXCHANGER (EUROFUNG)"/>
    <property type="match status" value="1"/>
</dbReference>
<keyword evidence="3" id="KW-0813">Transport</keyword>
<evidence type="ECO:0000313" key="13">
    <source>
        <dbReference type="EMBL" id="OMF09137.1"/>
    </source>
</evidence>
<dbReference type="GO" id="GO:1902600">
    <property type="term" value="P:proton transmembrane transport"/>
    <property type="evidence" value="ECO:0007669"/>
    <property type="project" value="InterPro"/>
</dbReference>
<gene>
    <name evidence="13" type="ORF">BK131_24550</name>
</gene>
<evidence type="ECO:0000256" key="2">
    <source>
        <dbReference type="ARBA" id="ARBA00005551"/>
    </source>
</evidence>
<keyword evidence="6 11" id="KW-1133">Transmembrane helix</keyword>
<evidence type="ECO:0000256" key="7">
    <source>
        <dbReference type="ARBA" id="ARBA00023053"/>
    </source>
</evidence>
<feature type="transmembrane region" description="Helical" evidence="11">
    <location>
        <begin position="180"/>
        <end position="199"/>
    </location>
</feature>
<dbReference type="GO" id="GO:0015297">
    <property type="term" value="F:antiporter activity"/>
    <property type="evidence" value="ECO:0007669"/>
    <property type="project" value="UniProtKB-KW"/>
</dbReference>
<dbReference type="RefSeq" id="WP_076333599.1">
    <property type="nucleotide sequence ID" value="NZ_MRTJ01000014.1"/>
</dbReference>
<feature type="transmembrane region" description="Helical" evidence="11">
    <location>
        <begin position="113"/>
        <end position="132"/>
    </location>
</feature>
<feature type="transmembrane region" description="Helical" evidence="11">
    <location>
        <begin position="265"/>
        <end position="283"/>
    </location>
</feature>
<comment type="similarity">
    <text evidence="2">Belongs to the monovalent cation:proton antiporter 2 (CPA2) transporter (TC 2.A.37) family.</text>
</comment>
<keyword evidence="7" id="KW-0915">Sodium</keyword>
<feature type="domain" description="Cation/H+ exchanger transmembrane" evidence="12">
    <location>
        <begin position="11"/>
        <end position="375"/>
    </location>
</feature>
<accession>A0A1R1BKI4</accession>
<dbReference type="EMBL" id="MRTJ01000014">
    <property type="protein sequence ID" value="OMF09137.1"/>
    <property type="molecule type" value="Genomic_DNA"/>
</dbReference>
<sequence length="396" mass="41902">MEFILVLALILIFTKLAGDLSVRLGQPSVLGKLIVGVILGPALLGWVQQSDFVHYMAEIGVLLLMFIAGLETDLGQLKKNWKAAFAVAVGGIILPFIGGYGSAIAFGMSQTHALFFGLLFCATSVSISVQTLKDMDQLSSREGTTILGAAVVDDVLVVVILAVMMSLLGTGGGDTSITLLIGKKLLFFVIIIAASWFLVPRIMKWMAPLKVTETVITAGLIICFGFSYFAEWMGVAGIIGAFAAGIAISQTNFKHEVETKLEPIAYGIFVPVFFVSIGLNVTFDGVGSQIWFIIVISLIAIVTKLIGGGAGARLTGFNMASSLAIGSGMISRGEVALIIASTGLASGLLDSEYFTSVVIMVIVTTLVTPPLLKITFARKKGEKRVERGIEESHLSG</sequence>
<evidence type="ECO:0000256" key="11">
    <source>
        <dbReference type="SAM" id="Phobius"/>
    </source>
</evidence>
<feature type="transmembrane region" description="Helical" evidence="11">
    <location>
        <begin position="83"/>
        <end position="107"/>
    </location>
</feature>
<evidence type="ECO:0000313" key="14">
    <source>
        <dbReference type="Proteomes" id="UP000187134"/>
    </source>
</evidence>
<dbReference type="AlphaFoldDB" id="A0A1R1BKI4"/>
<dbReference type="InterPro" id="IPR004771">
    <property type="entry name" value="K/H_exchanger"/>
</dbReference>
<evidence type="ECO:0000256" key="3">
    <source>
        <dbReference type="ARBA" id="ARBA00022448"/>
    </source>
</evidence>